<keyword evidence="2" id="KW-1185">Reference proteome</keyword>
<comment type="caution">
    <text evidence="1">The sequence shown here is derived from an EMBL/GenBank/DDBJ whole genome shotgun (WGS) entry which is preliminary data.</text>
</comment>
<reference evidence="1 2" key="1">
    <citation type="submission" date="2022-03" db="EMBL/GenBank/DDBJ databases">
        <title>Luteimonas soily sp. nov., a novel bacterium isolated from the soil.</title>
        <authorList>
            <person name="Zhang X."/>
        </authorList>
    </citation>
    <scope>NUCLEOTIDE SEQUENCE [LARGE SCALE GENOMIC DNA]</scope>
    <source>
        <strain evidence="1 2">50</strain>
    </source>
</reference>
<keyword evidence="1" id="KW-0808">Transferase</keyword>
<dbReference type="GO" id="GO:0032259">
    <property type="term" value="P:methylation"/>
    <property type="evidence" value="ECO:0007669"/>
    <property type="project" value="UniProtKB-KW"/>
</dbReference>
<dbReference type="Gene3D" id="3.40.50.150">
    <property type="entry name" value="Vaccinia Virus protein VP39"/>
    <property type="match status" value="1"/>
</dbReference>
<name>A0ABT0A586_9GAMM</name>
<proteinExistence type="predicted"/>
<keyword evidence="1" id="KW-0489">Methyltransferase</keyword>
<dbReference type="EMBL" id="JALGCL010000003">
    <property type="protein sequence ID" value="MCJ0826153.1"/>
    <property type="molecule type" value="Genomic_DNA"/>
</dbReference>
<evidence type="ECO:0000313" key="1">
    <source>
        <dbReference type="EMBL" id="MCJ0826153.1"/>
    </source>
</evidence>
<dbReference type="SUPFAM" id="SSF53335">
    <property type="entry name" value="S-adenosyl-L-methionine-dependent methyltransferases"/>
    <property type="match status" value="1"/>
</dbReference>
<gene>
    <name evidence="1" type="ORF">MQC88_09365</name>
</gene>
<evidence type="ECO:0000313" key="2">
    <source>
        <dbReference type="Proteomes" id="UP001165423"/>
    </source>
</evidence>
<protein>
    <submittedName>
        <fullName evidence="1">Class I SAM-dependent methyltransferase</fullName>
    </submittedName>
</protein>
<dbReference type="Proteomes" id="UP001165423">
    <property type="component" value="Unassembled WGS sequence"/>
</dbReference>
<sequence>MRLPDRHLDLGCGKFPRNPYGRGQLAGVDIRPLPAAPDFDYRTANLSLEPIPHADSSFGSISAYDFIEHVPRILATADGTGTRFPFVELMQEVWRVLAPGGRFYALTPAYPYAAAFADPTHVNIITEQTHEYFCGAAPLARMYGFGGRFDALRVQWTHPGDAYGADPGAPENRARRTGLRLLASRLRAASRRLRGKGAQERDGSVYLLWELEAVKDAPAR</sequence>
<organism evidence="1 2">
    <name type="scientific">Cognatiluteimonas sedimenti</name>
    <dbReference type="NCBI Taxonomy" id="2927791"/>
    <lineage>
        <taxon>Bacteria</taxon>
        <taxon>Pseudomonadati</taxon>
        <taxon>Pseudomonadota</taxon>
        <taxon>Gammaproteobacteria</taxon>
        <taxon>Lysobacterales</taxon>
        <taxon>Lysobacteraceae</taxon>
        <taxon>Cognatiluteimonas</taxon>
    </lineage>
</organism>
<dbReference type="GO" id="GO:0008168">
    <property type="term" value="F:methyltransferase activity"/>
    <property type="evidence" value="ECO:0007669"/>
    <property type="project" value="UniProtKB-KW"/>
</dbReference>
<dbReference type="RefSeq" id="WP_243321378.1">
    <property type="nucleotide sequence ID" value="NZ_JALGCL010000003.1"/>
</dbReference>
<dbReference type="InterPro" id="IPR029063">
    <property type="entry name" value="SAM-dependent_MTases_sf"/>
</dbReference>
<accession>A0ABT0A586</accession>